<feature type="chain" id="PRO_5009518363" description="DUF5667 domain-containing protein" evidence="2">
    <location>
        <begin position="26"/>
        <end position="275"/>
    </location>
</feature>
<reference evidence="3 4" key="1">
    <citation type="journal article" date="2016" name="Nat. Commun.">
        <title>Thousands of microbial genomes shed light on interconnected biogeochemical processes in an aquifer system.</title>
        <authorList>
            <person name="Anantharaman K."/>
            <person name="Brown C.T."/>
            <person name="Hug L.A."/>
            <person name="Sharon I."/>
            <person name="Castelle C.J."/>
            <person name="Probst A.J."/>
            <person name="Thomas B.C."/>
            <person name="Singh A."/>
            <person name="Wilkins M.J."/>
            <person name="Karaoz U."/>
            <person name="Brodie E.L."/>
            <person name="Williams K.H."/>
            <person name="Hubbard S.S."/>
            <person name="Banfield J.F."/>
        </authorList>
    </citation>
    <scope>NUCLEOTIDE SEQUENCE [LARGE SCALE GENOMIC DNA]</scope>
</reference>
<proteinExistence type="predicted"/>
<evidence type="ECO:0000256" key="1">
    <source>
        <dbReference type="SAM" id="Coils"/>
    </source>
</evidence>
<sequence>MKKIFITFATTMLGLALLAPAFVFAQTPTNTNVGVRADVRAAVTASTTKAEVRANAAMRLATSTQNAEERIRNAKERAGAEINRRTEGLQKFLERISAMKRVSEGFKDDLRATIDVQIQGIEALRARIAGSIDTSTLRTDIQSITRSYRIFALVMPQAAIAAAADRIVTMTATMSEIGAKLQTRIDAAAAAGADTAALTEVLRSLAGHINSANAHAQVAVEGTANLEPDNGDMAVAEANRAALQTAREELYLAHEEIKAGREDIRTIIDGLKNVQ</sequence>
<keyword evidence="1" id="KW-0175">Coiled coil</keyword>
<protein>
    <recommendedName>
        <fullName evidence="5">DUF5667 domain-containing protein</fullName>
    </recommendedName>
</protein>
<organism evidence="3 4">
    <name type="scientific">Candidatus Collierbacteria bacterium RIFCSPHIGHO2_02_FULL_49_10</name>
    <dbReference type="NCBI Taxonomy" id="1817723"/>
    <lineage>
        <taxon>Bacteria</taxon>
        <taxon>Candidatus Collieribacteriota</taxon>
    </lineage>
</organism>
<gene>
    <name evidence="3" type="ORF">A3D09_01320</name>
</gene>
<feature type="coiled-coil region" evidence="1">
    <location>
        <begin position="57"/>
        <end position="84"/>
    </location>
</feature>
<feature type="signal peptide" evidence="2">
    <location>
        <begin position="1"/>
        <end position="25"/>
    </location>
</feature>
<name>A0A1F5ESF3_9BACT</name>
<dbReference type="EMBL" id="MFAH01000057">
    <property type="protein sequence ID" value="OGD70338.1"/>
    <property type="molecule type" value="Genomic_DNA"/>
</dbReference>
<evidence type="ECO:0000313" key="4">
    <source>
        <dbReference type="Proteomes" id="UP000177390"/>
    </source>
</evidence>
<evidence type="ECO:0000256" key="2">
    <source>
        <dbReference type="SAM" id="SignalP"/>
    </source>
</evidence>
<keyword evidence="2" id="KW-0732">Signal</keyword>
<dbReference type="AlphaFoldDB" id="A0A1F5ESF3"/>
<evidence type="ECO:0008006" key="5">
    <source>
        <dbReference type="Google" id="ProtNLM"/>
    </source>
</evidence>
<comment type="caution">
    <text evidence="3">The sequence shown here is derived from an EMBL/GenBank/DDBJ whole genome shotgun (WGS) entry which is preliminary data.</text>
</comment>
<dbReference type="Proteomes" id="UP000177390">
    <property type="component" value="Unassembled WGS sequence"/>
</dbReference>
<accession>A0A1F5ESF3</accession>
<evidence type="ECO:0000313" key="3">
    <source>
        <dbReference type="EMBL" id="OGD70338.1"/>
    </source>
</evidence>